<dbReference type="AlphaFoldDB" id="A0AA41X1W6"/>
<dbReference type="NCBIfam" id="TIGR02292">
    <property type="entry name" value="ygfB_yecA"/>
    <property type="match status" value="1"/>
</dbReference>
<dbReference type="RefSeq" id="WP_254099792.1">
    <property type="nucleotide sequence ID" value="NZ_JANATA010000008.1"/>
</dbReference>
<evidence type="ECO:0000313" key="2">
    <source>
        <dbReference type="EMBL" id="MCP3428478.1"/>
    </source>
</evidence>
<dbReference type="InterPro" id="IPR036255">
    <property type="entry name" value="YgfB-like_sf"/>
</dbReference>
<organism evidence="2 3">
    <name type="scientific">Opacimonas viscosa</name>
    <dbReference type="NCBI Taxonomy" id="2961944"/>
    <lineage>
        <taxon>Bacteria</taxon>
        <taxon>Pseudomonadati</taxon>
        <taxon>Pseudomonadota</taxon>
        <taxon>Gammaproteobacteria</taxon>
        <taxon>Alteromonadales</taxon>
        <taxon>Alteromonadaceae</taxon>
        <taxon>Opacimonas</taxon>
    </lineage>
</organism>
<dbReference type="PANTHER" id="PTHR37528">
    <property type="entry name" value="UPF0149 PROTEIN YGFB"/>
    <property type="match status" value="1"/>
</dbReference>
<evidence type="ECO:0000256" key="1">
    <source>
        <dbReference type="ARBA" id="ARBA00038308"/>
    </source>
</evidence>
<gene>
    <name evidence="2" type="ORF">NLF92_05915</name>
</gene>
<evidence type="ECO:0000313" key="3">
    <source>
        <dbReference type="Proteomes" id="UP001165413"/>
    </source>
</evidence>
<name>A0AA41X1W6_9ALTE</name>
<dbReference type="PANTHER" id="PTHR37528:SF1">
    <property type="entry name" value="UPF0149 PROTEIN YGFB"/>
    <property type="match status" value="1"/>
</dbReference>
<dbReference type="Proteomes" id="UP001165413">
    <property type="component" value="Unassembled WGS sequence"/>
</dbReference>
<protein>
    <submittedName>
        <fullName evidence="2">UPF0149 family protein</fullName>
    </submittedName>
</protein>
<comment type="similarity">
    <text evidence="1">Belongs to the UPF0149 family.</text>
</comment>
<keyword evidence="3" id="KW-1185">Reference proteome</keyword>
<proteinExistence type="inferred from homology"/>
<dbReference type="GO" id="GO:0005829">
    <property type="term" value="C:cytosol"/>
    <property type="evidence" value="ECO:0007669"/>
    <property type="project" value="TreeGrafter"/>
</dbReference>
<accession>A0AA41X1W6</accession>
<dbReference type="Gene3D" id="1.20.120.740">
    <property type="entry name" value="YgfB uncharacterised protein family UPF0149, PF03695"/>
    <property type="match status" value="1"/>
</dbReference>
<reference evidence="2" key="1">
    <citation type="submission" date="2022-07" db="EMBL/GenBank/DDBJ databases">
        <title>Characterization of the Novel Bacterium Alteromonas immobilis LMIT006 and Alteromonas gregis LMIT007.</title>
        <authorList>
            <person name="Lin X."/>
        </authorList>
    </citation>
    <scope>NUCLEOTIDE SEQUENCE</scope>
    <source>
        <strain evidence="2">LMIT007</strain>
    </source>
</reference>
<dbReference type="EMBL" id="JANATA010000008">
    <property type="protein sequence ID" value="MCP3428478.1"/>
    <property type="molecule type" value="Genomic_DNA"/>
</dbReference>
<sequence length="199" mass="22095">MSQQFQTLTDLLAKHDILIDGAELHGLICGMLSGGMPVDNREWFAVLADISNNGVDYPQEVLNAVDDLFSTTVKEYAENDFALNMLIPEMDAPINEQGQGLIHWVQGFMTGIGLRQTSFADCSEEVQEGIQDFAEIMRMDAPMDDDEETESQLTEVIEYVRITAMLCFNEFQPAQAATKIHVEETTGSATVDSDKPTLH</sequence>
<dbReference type="Pfam" id="PF03695">
    <property type="entry name" value="UPF0149"/>
    <property type="match status" value="1"/>
</dbReference>
<comment type="caution">
    <text evidence="2">The sequence shown here is derived from an EMBL/GenBank/DDBJ whole genome shotgun (WGS) entry which is preliminary data.</text>
</comment>
<dbReference type="InterPro" id="IPR011978">
    <property type="entry name" value="YgfB-like"/>
</dbReference>
<dbReference type="SUPFAM" id="SSF101327">
    <property type="entry name" value="YgfB-like"/>
    <property type="match status" value="1"/>
</dbReference>